<evidence type="ECO:0000256" key="2">
    <source>
        <dbReference type="SAM" id="Coils"/>
    </source>
</evidence>
<accession>A0A8S1WFP3</accession>
<dbReference type="InterPro" id="IPR057596">
    <property type="entry name" value="RDRP_core"/>
</dbReference>
<sequence>MNQNQQKKEFELSKQVIDALSKFSDDDYIIIKPALHNLQKQDLSTITAKKIMEILQQAINKEFEGNAINVLKVEFRTQLADEDFSQKIISEPNFNNYKDNKFLVSLLKDSIINIDAQPSSNQQSDGEVEDEEQLITFQDISMEQENTIDITMIDATKRNKINKLQEINQIVEKLEKALNKVSKLDIQLYDLNEAPLDARLDSPLTVTLRMQKKYLKEFLKFHFHINSNSQPVYINFRNAQLLEDNLQNQDYSIKMGKIPFKLNNLTFSYVTGEYIKEINIDQPQKDPINLFLSPYFKYSDLQDQLKKLSAQMMFHYEESKLAKKVEFILNILDKFLLKIEVDLVNCQYCHAVSDSSGKKMYFKLLCPPNYSISLNTKRKFELFNVKTDWIRVHNIFSNAYYKKYQNEIERLIIINNTIITAQFVFKQESKEEMEYKMVIEKLKLYNLLYTEEIDLSFKEYENRGQDYDQFQKAIQSSQLSFEQQYNILCVVSQNRITDVNYLKSLLNIILNYNENDYQLREKVLESTFQLFSRYSTDLNFSVRQSELNKKNYLTFKRDLQRCTEDVISLIDEDQQKRIAMIKRVSLTPSGYQFNIKLPEETSVIIRQYFNQLNNFIRLHFEDENMETIHGHHYITEYFFKQKLQNGLKLFGEEFRLLTWSASQLRGGSCWIFNYNRAQITRYNFIDSIGNFNKLNRDQVAKNAARLGQNFSSSKSIEFQQLIVRIEIPDKVGENGKLFTDGIGKISRNLINNIRGQMNNQQISAIQIRYHGAKGVLLLNDDLPDNTIELRKSMIKFNPALSNDGNYTNMISLLDYNKYRGGYLNRQIIILLVTLGIQENVFMQLQYEYLEKIKNLSAIDSSIYKHFLVDYNGELQGLPSIIDSIRLMINANQNENNNIFIKKVLDRLRRRGLMQLRTKSNILMDKAARVLGVVDDYDILKEGEVVCIVKEAQDVKHFYVTGEIIVVRNPCLHPGDIRKVKALSEEQILSRYNKNNPFAEYFNCIVFPCKGNSIPADCGGGDLDGDIYFVSWDPKVIPRTIENPMNYDEEKKPAAGAAATTQIHAQGYMSAEEFFQEDKMIEFLLEYLNFDVLGKIDNSHLAIADRSQDYAKDQKCIKLAELHSAAVDYVKHGNKVEIPQDLISKKWPDFMEKDTFVYESTSILGKLYREVLNHINEEKQAVFAGYTQKGLPEIDTRFIYKFYQEDELVQVENSTQKYENYYQNEYQQYLTENICRNALKCLNHIFENFDSLRKMYDLTNEYEIYTGYFTNFTQGEGTRLKRKLNVENVQKRVILSLVQLKHEISKTLSQNQQDRLAEISIIHFLMMFSPDSHQDQLEKQPSLYYYHEKLFQAFKRNEEIYKLFSRLRVKFPFWYRGCSWFFFANEIVSFAQQQNLQNEDELI</sequence>
<dbReference type="GO" id="GO:0003723">
    <property type="term" value="F:RNA binding"/>
    <property type="evidence" value="ECO:0007669"/>
    <property type="project" value="UniProtKB-KW"/>
</dbReference>
<gene>
    <name evidence="4" type="ORF">PPENT_87.1.T0900070</name>
</gene>
<dbReference type="PANTHER" id="PTHR23079:SF55">
    <property type="entry name" value="RNA-DIRECTED RNA POLYMERASE"/>
    <property type="match status" value="1"/>
</dbReference>
<dbReference type="OrthoDB" id="412229at2759"/>
<organism evidence="4 5">
    <name type="scientific">Paramecium pentaurelia</name>
    <dbReference type="NCBI Taxonomy" id="43138"/>
    <lineage>
        <taxon>Eukaryota</taxon>
        <taxon>Sar</taxon>
        <taxon>Alveolata</taxon>
        <taxon>Ciliophora</taxon>
        <taxon>Intramacronucleata</taxon>
        <taxon>Oligohymenophorea</taxon>
        <taxon>Peniculida</taxon>
        <taxon>Parameciidae</taxon>
        <taxon>Paramecium</taxon>
    </lineage>
</organism>
<feature type="coiled-coil region" evidence="2">
    <location>
        <begin position="157"/>
        <end position="194"/>
    </location>
</feature>
<evidence type="ECO:0000259" key="3">
    <source>
        <dbReference type="Pfam" id="PF05183"/>
    </source>
</evidence>
<dbReference type="Proteomes" id="UP000689195">
    <property type="component" value="Unassembled WGS sequence"/>
</dbReference>
<keyword evidence="5" id="KW-1185">Reference proteome</keyword>
<keyword evidence="1" id="KW-0808">Transferase</keyword>
<comment type="catalytic activity">
    <reaction evidence="1">
        <text>RNA(n) + a ribonucleoside 5'-triphosphate = RNA(n+1) + diphosphate</text>
        <dbReference type="Rhea" id="RHEA:21248"/>
        <dbReference type="Rhea" id="RHEA-COMP:14527"/>
        <dbReference type="Rhea" id="RHEA-COMP:17342"/>
        <dbReference type="ChEBI" id="CHEBI:33019"/>
        <dbReference type="ChEBI" id="CHEBI:61557"/>
        <dbReference type="ChEBI" id="CHEBI:140395"/>
        <dbReference type="EC" id="2.7.7.48"/>
    </reaction>
</comment>
<dbReference type="Pfam" id="PF05183">
    <property type="entry name" value="RdRP"/>
    <property type="match status" value="1"/>
</dbReference>
<protein>
    <recommendedName>
        <fullName evidence="1">RNA-dependent RNA polymerase</fullName>
        <ecNumber evidence="1">2.7.7.48</ecNumber>
    </recommendedName>
</protein>
<dbReference type="EC" id="2.7.7.48" evidence="1"/>
<name>A0A8S1WFP3_9CILI</name>
<proteinExistence type="inferred from homology"/>
<keyword evidence="1" id="KW-0548">Nucleotidyltransferase</keyword>
<reference evidence="4" key="1">
    <citation type="submission" date="2021-01" db="EMBL/GenBank/DDBJ databases">
        <authorList>
            <consortium name="Genoscope - CEA"/>
            <person name="William W."/>
        </authorList>
    </citation>
    <scope>NUCLEOTIDE SEQUENCE</scope>
</reference>
<evidence type="ECO:0000313" key="4">
    <source>
        <dbReference type="EMBL" id="CAD8187841.1"/>
    </source>
</evidence>
<dbReference type="InterPro" id="IPR007855">
    <property type="entry name" value="RDRP"/>
</dbReference>
<keyword evidence="1" id="KW-0696">RNA-directed RNA polymerase</keyword>
<evidence type="ECO:0000256" key="1">
    <source>
        <dbReference type="RuleBase" id="RU363098"/>
    </source>
</evidence>
<feature type="domain" description="RDRP core" evidence="3">
    <location>
        <begin position="587"/>
        <end position="1170"/>
    </location>
</feature>
<dbReference type="GO" id="GO:0031380">
    <property type="term" value="C:nuclear RNA-directed RNA polymerase complex"/>
    <property type="evidence" value="ECO:0007669"/>
    <property type="project" value="TreeGrafter"/>
</dbReference>
<dbReference type="GO" id="GO:0003968">
    <property type="term" value="F:RNA-directed RNA polymerase activity"/>
    <property type="evidence" value="ECO:0007669"/>
    <property type="project" value="UniProtKB-KW"/>
</dbReference>
<dbReference type="GO" id="GO:0030422">
    <property type="term" value="P:siRNA processing"/>
    <property type="evidence" value="ECO:0007669"/>
    <property type="project" value="TreeGrafter"/>
</dbReference>
<comment type="caution">
    <text evidence="4">The sequence shown here is derived from an EMBL/GenBank/DDBJ whole genome shotgun (WGS) entry which is preliminary data.</text>
</comment>
<evidence type="ECO:0000313" key="5">
    <source>
        <dbReference type="Proteomes" id="UP000689195"/>
    </source>
</evidence>
<keyword evidence="2" id="KW-0175">Coiled coil</keyword>
<comment type="similarity">
    <text evidence="1">Belongs to the RdRP family.</text>
</comment>
<dbReference type="PANTHER" id="PTHR23079">
    <property type="entry name" value="RNA-DEPENDENT RNA POLYMERASE"/>
    <property type="match status" value="1"/>
</dbReference>
<keyword evidence="1" id="KW-0694">RNA-binding</keyword>
<dbReference type="EMBL" id="CAJJDO010000090">
    <property type="protein sequence ID" value="CAD8187841.1"/>
    <property type="molecule type" value="Genomic_DNA"/>
</dbReference>